<evidence type="ECO:0000256" key="2">
    <source>
        <dbReference type="ARBA" id="ARBA00022980"/>
    </source>
</evidence>
<name>A0A452V4H3_URSMA</name>
<dbReference type="GeneTree" id="ENSGT00940000173065"/>
<dbReference type="GO" id="GO:0005763">
    <property type="term" value="C:mitochondrial small ribosomal subunit"/>
    <property type="evidence" value="ECO:0007669"/>
    <property type="project" value="TreeGrafter"/>
</dbReference>
<keyword evidence="3" id="KW-0687">Ribonucleoprotein</keyword>
<accession>A0A452V4H3</accession>
<proteinExistence type="inferred from homology"/>
<dbReference type="GO" id="GO:0003723">
    <property type="term" value="F:RNA binding"/>
    <property type="evidence" value="ECO:0007669"/>
    <property type="project" value="TreeGrafter"/>
</dbReference>
<protein>
    <submittedName>
        <fullName evidence="4">Uncharacterized protein</fullName>
    </submittedName>
</protein>
<reference evidence="4" key="1">
    <citation type="submission" date="2019-03" db="UniProtKB">
        <authorList>
            <consortium name="Ensembl"/>
        </authorList>
    </citation>
    <scope>IDENTIFICATION</scope>
</reference>
<evidence type="ECO:0000256" key="1">
    <source>
        <dbReference type="ARBA" id="ARBA00008434"/>
    </source>
</evidence>
<dbReference type="InterPro" id="IPR052137">
    <property type="entry name" value="uS15_ribosomal"/>
</dbReference>
<dbReference type="GO" id="GO:0003735">
    <property type="term" value="F:structural constituent of ribosome"/>
    <property type="evidence" value="ECO:0007669"/>
    <property type="project" value="TreeGrafter"/>
</dbReference>
<sequence length="150" mass="17456">PVTPLLAVYHTHTNIHTHTQTLIQKDICSLMFIAALFTMVKIWKQPNPWAAGQSERQASLPPMAPSLSLRCHPPSRSWIWHPETRFDHVRRLLSLEIANQKEKLKIKQEQLMNKIVANPEDTSSLELVYPWSYSLNEAIFLVETWSYRQV</sequence>
<dbReference type="Ensembl" id="ENSUMAT00000033518.1">
    <property type="protein sequence ID" value="ENSUMAP00000028326.1"/>
    <property type="gene ID" value="ENSUMAG00000020590.1"/>
</dbReference>
<keyword evidence="2" id="KW-0689">Ribosomal protein</keyword>
<dbReference type="GO" id="GO:0032543">
    <property type="term" value="P:mitochondrial translation"/>
    <property type="evidence" value="ECO:0007669"/>
    <property type="project" value="TreeGrafter"/>
</dbReference>
<dbReference type="PANTHER" id="PTHR46685:SF1">
    <property type="entry name" value="SMALL RIBOSOMAL SUBUNIT PROTEIN US15M"/>
    <property type="match status" value="1"/>
</dbReference>
<evidence type="ECO:0000313" key="4">
    <source>
        <dbReference type="Ensembl" id="ENSUMAP00000028326"/>
    </source>
</evidence>
<organism evidence="4">
    <name type="scientific">Ursus maritimus</name>
    <name type="common">Polar bear</name>
    <name type="synonym">Thalarctos maritimus</name>
    <dbReference type="NCBI Taxonomy" id="29073"/>
    <lineage>
        <taxon>Eukaryota</taxon>
        <taxon>Metazoa</taxon>
        <taxon>Chordata</taxon>
        <taxon>Craniata</taxon>
        <taxon>Vertebrata</taxon>
        <taxon>Euteleostomi</taxon>
        <taxon>Mammalia</taxon>
        <taxon>Eutheria</taxon>
        <taxon>Laurasiatheria</taxon>
        <taxon>Carnivora</taxon>
        <taxon>Caniformia</taxon>
        <taxon>Ursidae</taxon>
        <taxon>Ursus</taxon>
    </lineage>
</organism>
<dbReference type="AlphaFoldDB" id="A0A452V4H3"/>
<dbReference type="PANTHER" id="PTHR46685">
    <property type="entry name" value="28S RIBOSOMAL PROTEIN S15, MITOCHONDRIAL"/>
    <property type="match status" value="1"/>
</dbReference>
<evidence type="ECO:0000256" key="3">
    <source>
        <dbReference type="ARBA" id="ARBA00023274"/>
    </source>
</evidence>
<comment type="similarity">
    <text evidence="1">Belongs to the universal ribosomal protein uS15 family.</text>
</comment>